<dbReference type="Pfam" id="PF12716">
    <property type="entry name" value="Apq12"/>
    <property type="match status" value="1"/>
</dbReference>
<keyword evidence="1" id="KW-0472">Membrane</keyword>
<gene>
    <name evidence="2" type="ORF">B0A54_08472</name>
</gene>
<dbReference type="EMBL" id="NAJP01000040">
    <property type="protein sequence ID" value="TKA39163.1"/>
    <property type="molecule type" value="Genomic_DNA"/>
</dbReference>
<dbReference type="Proteomes" id="UP000310066">
    <property type="component" value="Unassembled WGS sequence"/>
</dbReference>
<reference evidence="2 3" key="1">
    <citation type="submission" date="2017-03" db="EMBL/GenBank/DDBJ databases">
        <title>Genomes of endolithic fungi from Antarctica.</title>
        <authorList>
            <person name="Coleine C."/>
            <person name="Masonjones S."/>
            <person name="Stajich J.E."/>
        </authorList>
    </citation>
    <scope>NUCLEOTIDE SEQUENCE [LARGE SCALE GENOMIC DNA]</scope>
    <source>
        <strain evidence="2 3">CCFEE 5311</strain>
    </source>
</reference>
<comment type="caution">
    <text evidence="2">The sequence shown here is derived from an EMBL/GenBank/DDBJ whole genome shotgun (WGS) entry which is preliminary data.</text>
</comment>
<evidence type="ECO:0000256" key="1">
    <source>
        <dbReference type="SAM" id="Phobius"/>
    </source>
</evidence>
<sequence>MDVVQDWAAHFLSTHPTQALFLASYTPYLSTLTSTLLLTKSWLLHLIDTVSHKPDLATLALLLVIVLVSLKIVDMLWQTLLFWVRLVRRLVFWGGAVGLAVWLWTRGPAGVVEDVGYWVGAWRVEYAGWKEREMGARGGVGVGGRQPVAGQLGMGRNQICYVFKTSCLLKGANERPILLSAPHNEQQLWVSAENVYPFS</sequence>
<protein>
    <submittedName>
        <fullName evidence="2">Uncharacterized protein</fullName>
    </submittedName>
</protein>
<feature type="transmembrane region" description="Helical" evidence="1">
    <location>
        <begin position="86"/>
        <end position="104"/>
    </location>
</feature>
<accession>A0A4U0UTJ7</accession>
<keyword evidence="1" id="KW-0812">Transmembrane</keyword>
<evidence type="ECO:0000313" key="2">
    <source>
        <dbReference type="EMBL" id="TKA39163.1"/>
    </source>
</evidence>
<keyword evidence="1" id="KW-1133">Transmembrane helix</keyword>
<feature type="transmembrane region" description="Helical" evidence="1">
    <location>
        <begin position="59"/>
        <end position="80"/>
    </location>
</feature>
<feature type="transmembrane region" description="Helical" evidence="1">
    <location>
        <begin position="20"/>
        <end position="38"/>
    </location>
</feature>
<evidence type="ECO:0000313" key="3">
    <source>
        <dbReference type="Proteomes" id="UP000310066"/>
    </source>
</evidence>
<organism evidence="2 3">
    <name type="scientific">Friedmanniomyces endolithicus</name>
    <dbReference type="NCBI Taxonomy" id="329885"/>
    <lineage>
        <taxon>Eukaryota</taxon>
        <taxon>Fungi</taxon>
        <taxon>Dikarya</taxon>
        <taxon>Ascomycota</taxon>
        <taxon>Pezizomycotina</taxon>
        <taxon>Dothideomycetes</taxon>
        <taxon>Dothideomycetidae</taxon>
        <taxon>Mycosphaerellales</taxon>
        <taxon>Teratosphaeriaceae</taxon>
        <taxon>Friedmanniomyces</taxon>
    </lineage>
</organism>
<proteinExistence type="predicted"/>
<dbReference type="OrthoDB" id="3559694at2759"/>
<name>A0A4U0UTJ7_9PEZI</name>
<dbReference type="InterPro" id="IPR024316">
    <property type="entry name" value="APQ12"/>
</dbReference>
<dbReference type="AlphaFoldDB" id="A0A4U0UTJ7"/>